<proteinExistence type="inferred from homology"/>
<dbReference type="Gene3D" id="3.30.420.40">
    <property type="match status" value="2"/>
</dbReference>
<dbReference type="PANTHER" id="PTHR18964">
    <property type="entry name" value="ROK (REPRESSOR, ORF, KINASE) FAMILY"/>
    <property type="match status" value="1"/>
</dbReference>
<evidence type="ECO:0000313" key="3">
    <source>
        <dbReference type="Proteomes" id="UP000199820"/>
    </source>
</evidence>
<dbReference type="OrthoDB" id="9795247at2"/>
<dbReference type="SUPFAM" id="SSF53067">
    <property type="entry name" value="Actin-like ATPase domain"/>
    <property type="match status" value="1"/>
</dbReference>
<dbReference type="STRING" id="1526.SAMN02910262_00835"/>
<dbReference type="EMBL" id="FOIL01000005">
    <property type="protein sequence ID" value="SET11275.1"/>
    <property type="molecule type" value="Genomic_DNA"/>
</dbReference>
<dbReference type="PANTHER" id="PTHR18964:SF149">
    <property type="entry name" value="BIFUNCTIONAL UDP-N-ACETYLGLUCOSAMINE 2-EPIMERASE_N-ACETYLMANNOSAMINE KINASE"/>
    <property type="match status" value="1"/>
</dbReference>
<dbReference type="PROSITE" id="PS01125">
    <property type="entry name" value="ROK"/>
    <property type="match status" value="1"/>
</dbReference>
<dbReference type="Proteomes" id="UP000199820">
    <property type="component" value="Unassembled WGS sequence"/>
</dbReference>
<evidence type="ECO:0000313" key="2">
    <source>
        <dbReference type="EMBL" id="SET11275.1"/>
    </source>
</evidence>
<comment type="similarity">
    <text evidence="1">Belongs to the ROK (NagC/XylR) family.</text>
</comment>
<accession>A0A1I0BW17</accession>
<reference evidence="2 3" key="1">
    <citation type="submission" date="2016-10" db="EMBL/GenBank/DDBJ databases">
        <authorList>
            <person name="de Groot N.N."/>
        </authorList>
    </citation>
    <scope>NUCLEOTIDE SEQUENCE [LARGE SCALE GENOMIC DNA]</scope>
    <source>
        <strain evidence="2 3">KH1P1</strain>
    </source>
</reference>
<dbReference type="InterPro" id="IPR043129">
    <property type="entry name" value="ATPase_NBD"/>
</dbReference>
<name>A0A1I0BW17_9FIRM</name>
<dbReference type="AlphaFoldDB" id="A0A1I0BW17"/>
<gene>
    <name evidence="2" type="ORF">SAMN04487771_100559</name>
</gene>
<dbReference type="InterPro" id="IPR000600">
    <property type="entry name" value="ROK"/>
</dbReference>
<dbReference type="eggNOG" id="COG1940">
    <property type="taxonomic scope" value="Bacteria"/>
</dbReference>
<dbReference type="CDD" id="cd24068">
    <property type="entry name" value="ASKHA_NBD_ROK_FnNanK-like"/>
    <property type="match status" value="1"/>
</dbReference>
<keyword evidence="3" id="KW-1185">Reference proteome</keyword>
<dbReference type="GO" id="GO:0016301">
    <property type="term" value="F:kinase activity"/>
    <property type="evidence" value="ECO:0007669"/>
    <property type="project" value="UniProtKB-KW"/>
</dbReference>
<dbReference type="RefSeq" id="WP_074648634.1">
    <property type="nucleotide sequence ID" value="NZ_FOIL01000005.1"/>
</dbReference>
<dbReference type="InterPro" id="IPR049874">
    <property type="entry name" value="ROK_cs"/>
</dbReference>
<dbReference type="Pfam" id="PF00480">
    <property type="entry name" value="ROK"/>
    <property type="match status" value="1"/>
</dbReference>
<organism evidence="2 3">
    <name type="scientific">[Clostridium] aminophilum</name>
    <dbReference type="NCBI Taxonomy" id="1526"/>
    <lineage>
        <taxon>Bacteria</taxon>
        <taxon>Bacillati</taxon>
        <taxon>Bacillota</taxon>
        <taxon>Clostridia</taxon>
        <taxon>Lachnospirales</taxon>
        <taxon>Lachnospiraceae</taxon>
    </lineage>
</organism>
<keyword evidence="2" id="KW-0418">Kinase</keyword>
<evidence type="ECO:0000256" key="1">
    <source>
        <dbReference type="ARBA" id="ARBA00006479"/>
    </source>
</evidence>
<sequence>MNKESSSRYLGIDIGGTAVKLGIMDAEGNILDRASFPVDFDGYRTPILTTVLARAEEFAGSRVRNGGIRAIGVSATGQIDSRRGIVIGAAGHLPNYIGSEIGPELEKRFGLPVYTANDANCALLGELWLGAARGLTDVVMVTLGTGVGGGIFANGRLLAGNRGLGGEIGHIIIRKDGEPCSCGNRGCLEHYASSTALIRRVKEEIVRGNIDRKIFGPETAAEGKNSGAETAFPDGKAIFDVIRKGAEDVYSGDLAALRNVVSGWEDDIAAGLVSLIHIFEPQKILIGGGVSAAGDCLMNPLREKVLSRVMPRFADQLEIEPAALRNDAGLAGAVYYAISEEQKV</sequence>
<protein>
    <submittedName>
        <fullName evidence="2">Glucokinase</fullName>
    </submittedName>
</protein>
<keyword evidence="2" id="KW-0808">Transferase</keyword>